<proteinExistence type="predicted"/>
<keyword evidence="1" id="KW-0732">Signal</keyword>
<name>A0A3D8IGK6_9HELI</name>
<keyword evidence="3" id="KW-1185">Reference proteome</keyword>
<dbReference type="AlphaFoldDB" id="A0A3D8IGK6"/>
<dbReference type="RefSeq" id="WP_115543469.1">
    <property type="nucleotide sequence ID" value="NZ_NXLQ01000020.1"/>
</dbReference>
<evidence type="ECO:0000313" key="2">
    <source>
        <dbReference type="EMBL" id="RDU64056.1"/>
    </source>
</evidence>
<dbReference type="Proteomes" id="UP000256379">
    <property type="component" value="Unassembled WGS sequence"/>
</dbReference>
<organism evidence="2 3">
    <name type="scientific">Helicobacter didelphidarum</name>
    <dbReference type="NCBI Taxonomy" id="2040648"/>
    <lineage>
        <taxon>Bacteria</taxon>
        <taxon>Pseudomonadati</taxon>
        <taxon>Campylobacterota</taxon>
        <taxon>Epsilonproteobacteria</taxon>
        <taxon>Campylobacterales</taxon>
        <taxon>Helicobacteraceae</taxon>
        <taxon>Helicobacter</taxon>
    </lineage>
</organism>
<evidence type="ECO:0000256" key="1">
    <source>
        <dbReference type="SAM" id="SignalP"/>
    </source>
</evidence>
<comment type="caution">
    <text evidence="2">The sequence shown here is derived from an EMBL/GenBank/DDBJ whole genome shotgun (WGS) entry which is preliminary data.</text>
</comment>
<gene>
    <name evidence="2" type="ORF">CQA53_07905</name>
</gene>
<reference evidence="2 3" key="1">
    <citation type="submission" date="2018-04" db="EMBL/GenBank/DDBJ databases">
        <title>Novel Campyloabacter and Helicobacter Species and Strains.</title>
        <authorList>
            <person name="Mannion A.J."/>
            <person name="Shen Z."/>
            <person name="Fox J.G."/>
        </authorList>
    </citation>
    <scope>NUCLEOTIDE SEQUENCE [LARGE SCALE GENOMIC DNA]</scope>
    <source>
        <strain evidence="2 3">MIT 17-337</strain>
    </source>
</reference>
<evidence type="ECO:0000313" key="3">
    <source>
        <dbReference type="Proteomes" id="UP000256379"/>
    </source>
</evidence>
<feature type="chain" id="PRO_5017619477" evidence="1">
    <location>
        <begin position="23"/>
        <end position="227"/>
    </location>
</feature>
<dbReference type="OrthoDB" id="7058601at2"/>
<accession>A0A3D8IGK6</accession>
<sequence>MRFYKLKKYFFFLCIFGIFVYADSQPNKKKTKTQEIPVVQPLCQILQSCRAGICIYGCENPQTELTFVKYVIANTDIEKAYATRLELADSIEFLLPTLPTENKEYQVTMNDAESETKKDDSIYQVQNYEIKKSYNTARNGQQEIYQERIKASPNDYSLMGAHLMRDSTKEDTQTKSKRTNILIIKYIWESQDLLIISLHENGNVVGKIVFEKQGESVIIYDNVAFIK</sequence>
<dbReference type="EMBL" id="NXLQ01000020">
    <property type="protein sequence ID" value="RDU64056.1"/>
    <property type="molecule type" value="Genomic_DNA"/>
</dbReference>
<protein>
    <submittedName>
        <fullName evidence="2">Uncharacterized protein</fullName>
    </submittedName>
</protein>
<feature type="signal peptide" evidence="1">
    <location>
        <begin position="1"/>
        <end position="22"/>
    </location>
</feature>